<dbReference type="EMBL" id="JYDL01001075">
    <property type="protein sequence ID" value="KRX11940.1"/>
    <property type="molecule type" value="Genomic_DNA"/>
</dbReference>
<keyword evidence="2" id="KW-1185">Reference proteome</keyword>
<organism evidence="1 2">
    <name type="scientific">Trichinella nelsoni</name>
    <dbReference type="NCBI Taxonomy" id="6336"/>
    <lineage>
        <taxon>Eukaryota</taxon>
        <taxon>Metazoa</taxon>
        <taxon>Ecdysozoa</taxon>
        <taxon>Nematoda</taxon>
        <taxon>Enoplea</taxon>
        <taxon>Dorylaimia</taxon>
        <taxon>Trichinellida</taxon>
        <taxon>Trichinellidae</taxon>
        <taxon>Trichinella</taxon>
    </lineage>
</organism>
<dbReference type="Proteomes" id="UP000054630">
    <property type="component" value="Unassembled WGS sequence"/>
</dbReference>
<dbReference type="AlphaFoldDB" id="A0A0V0RBR7"/>
<evidence type="ECO:0000313" key="2">
    <source>
        <dbReference type="Proteomes" id="UP000054630"/>
    </source>
</evidence>
<accession>A0A0V0RBR7</accession>
<evidence type="ECO:0000313" key="1">
    <source>
        <dbReference type="EMBL" id="KRX11940.1"/>
    </source>
</evidence>
<comment type="caution">
    <text evidence="1">The sequence shown here is derived from an EMBL/GenBank/DDBJ whole genome shotgun (WGS) entry which is preliminary data.</text>
</comment>
<sequence>MVYYVFTYMYAMLFMCQRKHANVQYKKKKSENRRNQKKQ</sequence>
<reference evidence="1 2" key="1">
    <citation type="submission" date="2015-01" db="EMBL/GenBank/DDBJ databases">
        <title>Evolution of Trichinella species and genotypes.</title>
        <authorList>
            <person name="Korhonen P.K."/>
            <person name="Edoardo P."/>
            <person name="Giuseppe L.R."/>
            <person name="Gasser R.B."/>
        </authorList>
    </citation>
    <scope>NUCLEOTIDE SEQUENCE [LARGE SCALE GENOMIC DNA]</scope>
    <source>
        <strain evidence="1">ISS37</strain>
    </source>
</reference>
<gene>
    <name evidence="1" type="ORF">T07_12365</name>
</gene>
<proteinExistence type="predicted"/>
<name>A0A0V0RBR7_9BILA</name>
<protein>
    <submittedName>
        <fullName evidence="1">Uncharacterized protein</fullName>
    </submittedName>
</protein>